<dbReference type="EMBL" id="BPRB01000312">
    <property type="protein sequence ID" value="GJE62361.1"/>
    <property type="molecule type" value="Genomic_DNA"/>
</dbReference>
<reference evidence="2" key="1">
    <citation type="journal article" date="2021" name="Front. Microbiol.">
        <title>Comprehensive Comparative Genomics and Phenotyping of Methylobacterium Species.</title>
        <authorList>
            <person name="Alessa O."/>
            <person name="Ogura Y."/>
            <person name="Fujitani Y."/>
            <person name="Takami H."/>
            <person name="Hayashi T."/>
            <person name="Sahin N."/>
            <person name="Tani A."/>
        </authorList>
    </citation>
    <scope>NUCLEOTIDE SEQUENCE</scope>
    <source>
        <strain evidence="2">DSM 23632</strain>
    </source>
</reference>
<organism evidence="2 3">
    <name type="scientific">Methylobacterium trifolii</name>
    <dbReference type="NCBI Taxonomy" id="1003092"/>
    <lineage>
        <taxon>Bacteria</taxon>
        <taxon>Pseudomonadati</taxon>
        <taxon>Pseudomonadota</taxon>
        <taxon>Alphaproteobacteria</taxon>
        <taxon>Hyphomicrobiales</taxon>
        <taxon>Methylobacteriaceae</taxon>
        <taxon>Methylobacterium</taxon>
    </lineage>
</organism>
<evidence type="ECO:0000313" key="3">
    <source>
        <dbReference type="Proteomes" id="UP001055057"/>
    </source>
</evidence>
<accession>A0ABQ4U6E0</accession>
<comment type="caution">
    <text evidence="2">The sequence shown here is derived from an EMBL/GenBank/DDBJ whole genome shotgun (WGS) entry which is preliminary data.</text>
</comment>
<evidence type="ECO:0000313" key="2">
    <source>
        <dbReference type="EMBL" id="GJE62361.1"/>
    </source>
</evidence>
<reference evidence="2" key="2">
    <citation type="submission" date="2021-08" db="EMBL/GenBank/DDBJ databases">
        <authorList>
            <person name="Tani A."/>
            <person name="Ola A."/>
            <person name="Ogura Y."/>
            <person name="Katsura K."/>
            <person name="Hayashi T."/>
        </authorList>
    </citation>
    <scope>NUCLEOTIDE SEQUENCE</scope>
    <source>
        <strain evidence="2">DSM 23632</strain>
    </source>
</reference>
<evidence type="ECO:0000256" key="1">
    <source>
        <dbReference type="SAM" id="MobiDB-lite"/>
    </source>
</evidence>
<feature type="region of interest" description="Disordered" evidence="1">
    <location>
        <begin position="1"/>
        <end position="49"/>
    </location>
</feature>
<gene>
    <name evidence="2" type="ORF">MPOCJGCO_4494</name>
</gene>
<feature type="compositionally biased region" description="Low complexity" evidence="1">
    <location>
        <begin position="158"/>
        <end position="168"/>
    </location>
</feature>
<keyword evidence="3" id="KW-1185">Reference proteome</keyword>
<protein>
    <submittedName>
        <fullName evidence="2">Uncharacterized protein</fullName>
    </submittedName>
</protein>
<feature type="region of interest" description="Disordered" evidence="1">
    <location>
        <begin position="128"/>
        <end position="169"/>
    </location>
</feature>
<name>A0ABQ4U6E0_9HYPH</name>
<dbReference type="Proteomes" id="UP001055057">
    <property type="component" value="Unassembled WGS sequence"/>
</dbReference>
<proteinExistence type="predicted"/>
<feature type="region of interest" description="Disordered" evidence="1">
    <location>
        <begin position="190"/>
        <end position="226"/>
    </location>
</feature>
<sequence length="305" mass="31454">MAFEAPLVEAISPEPRRDGDAASAVSRRVDTASGTERITVRDEPGCDSTTVALSGEVRATNGLASPDGATATATLSRDWRTMPFASVARRPTSLLPAGRAGGTMANWPFPSATARAVGLPSTKSSTVPFGVARPATTSSPFGSTRTVSNDGELGSGAPGATATPGSPGVRSIAGLSRAIASEVFPLLASTSGRDRAATGRPPSPFEEGSEDPSRQRAPSPPTKARISPIPMRRARSAMAAPRRRIGGAACLAGTGTSVVAPFREPPRLRNRAASNPTTIRRIAGNTLRKARLRRVSIVLSSPMPP</sequence>
<feature type="compositionally biased region" description="Polar residues" evidence="1">
    <location>
        <begin position="135"/>
        <end position="149"/>
    </location>
</feature>